<comment type="caution">
    <text evidence="1">The sequence shown here is derived from an EMBL/GenBank/DDBJ whole genome shotgun (WGS) entry which is preliminary data.</text>
</comment>
<evidence type="ECO:0000313" key="1">
    <source>
        <dbReference type="EMBL" id="KAH7841495.1"/>
    </source>
</evidence>
<accession>A0ACB7XLE1</accession>
<dbReference type="EMBL" id="CM037160">
    <property type="protein sequence ID" value="KAH7841495.1"/>
    <property type="molecule type" value="Genomic_DNA"/>
</dbReference>
<evidence type="ECO:0000313" key="2">
    <source>
        <dbReference type="Proteomes" id="UP000828048"/>
    </source>
</evidence>
<name>A0ACB7XLE1_9ERIC</name>
<sequence length="130" mass="14862">MGRRPSSRLPLLLHPPEPRLSDPATNDEHLASELDQIEDLRDEANIKYAAYQQTVAQGYNKQVRTRPFNVDDLVLRAVVQKKNKKKFMPNWEGPYRIVAKAGYGAYKLAEMDGTTVSNPWNASKLRKFYG</sequence>
<reference evidence="1 2" key="1">
    <citation type="journal article" date="2021" name="Hortic Res">
        <title>High-quality reference genome and annotation aids understanding of berry development for evergreen blueberry (Vaccinium darrowii).</title>
        <authorList>
            <person name="Yu J."/>
            <person name="Hulse-Kemp A.M."/>
            <person name="Babiker E."/>
            <person name="Staton M."/>
        </authorList>
    </citation>
    <scope>NUCLEOTIDE SEQUENCE [LARGE SCALE GENOMIC DNA]</scope>
    <source>
        <strain evidence="2">cv. NJ 8807/NJ 8810</strain>
        <tissue evidence="1">Young leaf</tissue>
    </source>
</reference>
<keyword evidence="2" id="KW-1185">Reference proteome</keyword>
<gene>
    <name evidence="1" type="ORF">Vadar_030622</name>
</gene>
<proteinExistence type="predicted"/>
<organism evidence="1 2">
    <name type="scientific">Vaccinium darrowii</name>
    <dbReference type="NCBI Taxonomy" id="229202"/>
    <lineage>
        <taxon>Eukaryota</taxon>
        <taxon>Viridiplantae</taxon>
        <taxon>Streptophyta</taxon>
        <taxon>Embryophyta</taxon>
        <taxon>Tracheophyta</taxon>
        <taxon>Spermatophyta</taxon>
        <taxon>Magnoliopsida</taxon>
        <taxon>eudicotyledons</taxon>
        <taxon>Gunneridae</taxon>
        <taxon>Pentapetalae</taxon>
        <taxon>asterids</taxon>
        <taxon>Ericales</taxon>
        <taxon>Ericaceae</taxon>
        <taxon>Vaccinioideae</taxon>
        <taxon>Vaccinieae</taxon>
        <taxon>Vaccinium</taxon>
    </lineage>
</organism>
<protein>
    <submittedName>
        <fullName evidence="1">Uncharacterized protein</fullName>
    </submittedName>
</protein>
<dbReference type="Proteomes" id="UP000828048">
    <property type="component" value="Chromosome 10"/>
</dbReference>